<organism evidence="1 2">
    <name type="scientific">Streptomyces synnematoformans</name>
    <dbReference type="NCBI Taxonomy" id="415721"/>
    <lineage>
        <taxon>Bacteria</taxon>
        <taxon>Bacillati</taxon>
        <taxon>Actinomycetota</taxon>
        <taxon>Actinomycetes</taxon>
        <taxon>Kitasatosporales</taxon>
        <taxon>Streptomycetaceae</taxon>
        <taxon>Streptomyces</taxon>
    </lineage>
</organism>
<evidence type="ECO:0000313" key="2">
    <source>
        <dbReference type="Proteomes" id="UP001500443"/>
    </source>
</evidence>
<gene>
    <name evidence="1" type="ORF">GCM10009802_43270</name>
</gene>
<evidence type="ECO:0008006" key="3">
    <source>
        <dbReference type="Google" id="ProtNLM"/>
    </source>
</evidence>
<protein>
    <recommendedName>
        <fullName evidence="3">Endonuclease/exonuclease/phosphatase</fullName>
    </recommendedName>
</protein>
<evidence type="ECO:0000313" key="1">
    <source>
        <dbReference type="EMBL" id="GAA2134671.1"/>
    </source>
</evidence>
<sequence>MTGQPTLDVLTFNLNNPSQERAERQLGYLAARPEQILVLTEAADSKGCSLLASRFTEAGYEVVFPRPERGERGVMVVSRLITQPGPAIVGYLPHRAVSVTVSSSGGPLDVIGLYVPSRDASEAKTLRKRRFLEHCRDGLPGGRSGLRLLIGDFNVLEPGHRPAYRFFREFEYGFYEWLGESGYRDAFRMLHPEAAEYSWVGRTGDGYRYDHAHVSGLLAAELRGCFYVHEPRTRPGRLSDHSALSTSFTLAPVQTRPVAHAGDVVASLF</sequence>
<keyword evidence="2" id="KW-1185">Reference proteome</keyword>
<dbReference type="Proteomes" id="UP001500443">
    <property type="component" value="Unassembled WGS sequence"/>
</dbReference>
<dbReference type="RefSeq" id="WP_344291672.1">
    <property type="nucleotide sequence ID" value="NZ_BAAAPF010000161.1"/>
</dbReference>
<dbReference type="EMBL" id="BAAAPF010000161">
    <property type="protein sequence ID" value="GAA2134671.1"/>
    <property type="molecule type" value="Genomic_DNA"/>
</dbReference>
<dbReference type="Gene3D" id="3.60.10.10">
    <property type="entry name" value="Endonuclease/exonuclease/phosphatase"/>
    <property type="match status" value="1"/>
</dbReference>
<reference evidence="1 2" key="1">
    <citation type="journal article" date="2019" name="Int. J. Syst. Evol. Microbiol.">
        <title>The Global Catalogue of Microorganisms (GCM) 10K type strain sequencing project: providing services to taxonomists for standard genome sequencing and annotation.</title>
        <authorList>
            <consortium name="The Broad Institute Genomics Platform"/>
            <consortium name="The Broad Institute Genome Sequencing Center for Infectious Disease"/>
            <person name="Wu L."/>
            <person name="Ma J."/>
        </authorList>
    </citation>
    <scope>NUCLEOTIDE SEQUENCE [LARGE SCALE GENOMIC DNA]</scope>
    <source>
        <strain evidence="1 2">JCM 15481</strain>
    </source>
</reference>
<proteinExistence type="predicted"/>
<comment type="caution">
    <text evidence="1">The sequence shown here is derived from an EMBL/GenBank/DDBJ whole genome shotgun (WGS) entry which is preliminary data.</text>
</comment>
<accession>A0ABN2Z014</accession>
<name>A0ABN2Z014_9ACTN</name>
<dbReference type="InterPro" id="IPR036691">
    <property type="entry name" value="Endo/exonu/phosph_ase_sf"/>
</dbReference>
<dbReference type="SUPFAM" id="SSF56219">
    <property type="entry name" value="DNase I-like"/>
    <property type="match status" value="1"/>
</dbReference>